<dbReference type="EMBL" id="JASUZX010000001">
    <property type="protein sequence ID" value="MDL5039751.1"/>
    <property type="molecule type" value="Genomic_DNA"/>
</dbReference>
<dbReference type="AlphaFoldDB" id="A0AAW7CGV3"/>
<proteinExistence type="predicted"/>
<dbReference type="InterPro" id="IPR007345">
    <property type="entry name" value="Polysacch_pyruvyl_Trfase"/>
</dbReference>
<protein>
    <submittedName>
        <fullName evidence="2">Polysaccharide pyruvyl transferase family protein</fullName>
    </submittedName>
</protein>
<gene>
    <name evidence="2" type="ORF">QN341_01415</name>
</gene>
<comment type="caution">
    <text evidence="2">The sequence shown here is derived from an EMBL/GenBank/DDBJ whole genome shotgun (WGS) entry which is preliminary data.</text>
</comment>
<reference evidence="2" key="1">
    <citation type="submission" date="2023-06" db="EMBL/GenBank/DDBJ databases">
        <title>Probiogenomic evaluation and L lactic producing Weizmannia coaggulans BKMTCR2-2 from tree bark.</title>
        <authorList>
            <person name="Mahittikon J."/>
            <person name="Tanasupawat S."/>
        </authorList>
    </citation>
    <scope>NUCLEOTIDE SEQUENCE</scope>
    <source>
        <strain evidence="2">BKMTCR2-2</strain>
    </source>
</reference>
<name>A0AAW7CGV3_HEYCO</name>
<dbReference type="GO" id="GO:0016740">
    <property type="term" value="F:transferase activity"/>
    <property type="evidence" value="ECO:0007669"/>
    <property type="project" value="UniProtKB-KW"/>
</dbReference>
<sequence>MLLKKIKKIIPMTWKVYINHYLKYKNDTTYVYDKEIPKIIVGIAADYGNLGDVAITFAQVQMLKSLFPKHKIVIFPFKHTSKMLKVLKKSCTSRDIITLIGGGNMGNRYEGIEEARRTIVHFFPDNKIVSFPQTIDFSNDNFGKKSLSKTIKVYSKHKNLSIFARESQSYNLMKKYFGCNKIGLVPDIVLSLNKEKPNLIREGIVISFRSDNETIFSNNQREHLINELKRIYAPIKYYDTCIDNFNPQNSYLELTKIWGIYKGSKLVITDRLHGMIFCAITKTPCIVFPNDNHKIVGSYNDWLKNLEYIELIEKFELNKVVELIDYLLTLNIDNCISLNLKEKFKPLINELIQE</sequence>
<dbReference type="Pfam" id="PF04230">
    <property type="entry name" value="PS_pyruv_trans"/>
    <property type="match status" value="1"/>
</dbReference>
<evidence type="ECO:0000313" key="3">
    <source>
        <dbReference type="Proteomes" id="UP001223084"/>
    </source>
</evidence>
<accession>A0AAW7CGV3</accession>
<dbReference type="RefSeq" id="WP_285957708.1">
    <property type="nucleotide sequence ID" value="NZ_JASUZX010000001.1"/>
</dbReference>
<feature type="domain" description="Polysaccharide pyruvyl transferase" evidence="1">
    <location>
        <begin position="49"/>
        <end position="292"/>
    </location>
</feature>
<evidence type="ECO:0000259" key="1">
    <source>
        <dbReference type="Pfam" id="PF04230"/>
    </source>
</evidence>
<dbReference type="Proteomes" id="UP001223084">
    <property type="component" value="Unassembled WGS sequence"/>
</dbReference>
<evidence type="ECO:0000313" key="2">
    <source>
        <dbReference type="EMBL" id="MDL5039751.1"/>
    </source>
</evidence>
<keyword evidence="2" id="KW-0808">Transferase</keyword>
<organism evidence="2 3">
    <name type="scientific">Heyndrickxia coagulans</name>
    <name type="common">Weizmannia coagulans</name>
    <dbReference type="NCBI Taxonomy" id="1398"/>
    <lineage>
        <taxon>Bacteria</taxon>
        <taxon>Bacillati</taxon>
        <taxon>Bacillota</taxon>
        <taxon>Bacilli</taxon>
        <taxon>Bacillales</taxon>
        <taxon>Bacillaceae</taxon>
        <taxon>Heyndrickxia</taxon>
    </lineage>
</organism>